<gene>
    <name evidence="2" type="ORF">GRF29_77g373829</name>
</gene>
<feature type="region of interest" description="Disordered" evidence="1">
    <location>
        <begin position="286"/>
        <end position="362"/>
    </location>
</feature>
<dbReference type="AlphaFoldDB" id="A0AAN6LX06"/>
<proteinExistence type="predicted"/>
<feature type="compositionally biased region" description="Basic residues" evidence="1">
    <location>
        <begin position="194"/>
        <end position="203"/>
    </location>
</feature>
<feature type="region of interest" description="Disordered" evidence="1">
    <location>
        <begin position="494"/>
        <end position="513"/>
    </location>
</feature>
<evidence type="ECO:0000313" key="3">
    <source>
        <dbReference type="Proteomes" id="UP001280581"/>
    </source>
</evidence>
<organism evidence="2 3">
    <name type="scientific">Pseudopithomyces chartarum</name>
    <dbReference type="NCBI Taxonomy" id="1892770"/>
    <lineage>
        <taxon>Eukaryota</taxon>
        <taxon>Fungi</taxon>
        <taxon>Dikarya</taxon>
        <taxon>Ascomycota</taxon>
        <taxon>Pezizomycotina</taxon>
        <taxon>Dothideomycetes</taxon>
        <taxon>Pleosporomycetidae</taxon>
        <taxon>Pleosporales</taxon>
        <taxon>Massarineae</taxon>
        <taxon>Didymosphaeriaceae</taxon>
        <taxon>Pseudopithomyces</taxon>
    </lineage>
</organism>
<dbReference type="Proteomes" id="UP001280581">
    <property type="component" value="Unassembled WGS sequence"/>
</dbReference>
<feature type="compositionally biased region" description="Pro residues" evidence="1">
    <location>
        <begin position="494"/>
        <end position="503"/>
    </location>
</feature>
<feature type="region of interest" description="Disordered" evidence="1">
    <location>
        <begin position="519"/>
        <end position="544"/>
    </location>
</feature>
<keyword evidence="3" id="KW-1185">Reference proteome</keyword>
<evidence type="ECO:0000256" key="1">
    <source>
        <dbReference type="SAM" id="MobiDB-lite"/>
    </source>
</evidence>
<protein>
    <submittedName>
        <fullName evidence="2">Uncharacterized protein</fullName>
    </submittedName>
</protein>
<dbReference type="EMBL" id="WVTA01000007">
    <property type="protein sequence ID" value="KAK3208318.1"/>
    <property type="molecule type" value="Genomic_DNA"/>
</dbReference>
<accession>A0AAN6LX06</accession>
<comment type="caution">
    <text evidence="2">The sequence shown here is derived from an EMBL/GenBank/DDBJ whole genome shotgun (WGS) entry which is preliminary data.</text>
</comment>
<feature type="compositionally biased region" description="Low complexity" evidence="1">
    <location>
        <begin position="319"/>
        <end position="334"/>
    </location>
</feature>
<sequence>MGGYTSQSDDMNKTKTHWSRITRALLVQNDPNYSFGPLRTEIPSGLVSKRITEIDFTVDLQALAVQASYEDNEATPTATPRTGSPVAVVTPPGVSTFTMFSERPRQSSVATIKPVSERPKLRRKAHTAPSGTLRIHHEARSPFVPQPPRRAVSSTTAKAFSRSGSRDRRRPSKDNVLTQSELSKLGISPPRSLISKKRSKRNSGGRLGLKSKPLVWRMSSPPKAYELPPELKQSFSEKTRVKQTLRSKKVESLRVDTRKLQSSGVPSTPAPSIVLTPSAFYKRPISIRTKTPPSPARSAISFRGAGPEGSFTLVGGGTPPRSSTPLRLTTTSLPKTPPRSTPNSAGPSRTSTPSRSTKHFSLPLSPVAQRVPWRKSIVVDQPSRHATPVPSERTPVYIAGPIQLEEKITASARRGSIANLERFDDGTVPRAKRFSDLVALDSIVMYFQALGVAEEASEACLDRYWLQSKKSNHASAGKASRKAAAAAIPPVPSVSPAGVPSPPSSGGAIATTFEGIFRTQRTPLREDADQMPPSPGTPGRRKPFLRQLLKAGRKSG</sequence>
<reference evidence="2 3" key="1">
    <citation type="submission" date="2021-02" db="EMBL/GenBank/DDBJ databases">
        <title>Genome assembly of Pseudopithomyces chartarum.</title>
        <authorList>
            <person name="Jauregui R."/>
            <person name="Singh J."/>
            <person name="Voisey C."/>
        </authorList>
    </citation>
    <scope>NUCLEOTIDE SEQUENCE [LARGE SCALE GENOMIC DNA]</scope>
    <source>
        <strain evidence="2 3">AGR01</strain>
    </source>
</reference>
<name>A0AAN6LX06_9PLEO</name>
<evidence type="ECO:0000313" key="2">
    <source>
        <dbReference type="EMBL" id="KAK3208318.1"/>
    </source>
</evidence>
<feature type="region of interest" description="Disordered" evidence="1">
    <location>
        <begin position="105"/>
        <end position="213"/>
    </location>
</feature>